<name>A0A5B8MPT5_9CHLO</name>
<dbReference type="AlphaFoldDB" id="A0A5B8MPT5"/>
<sequence>MALFHAARFWTLKHSAWIALVFIAARAAMNAATRRGLEAYRRRKGVKVEVDKLQEEIWLVVCGTVLSAFSGCLLARGPSFEGCNVFDTSRCYANCSAEEIPREIMAYYLIEVGWYVSLILKGVVGAGRSDSAVMEFHHLITLALVIWSYVTGFTQGIGVVTFFVFNQSNPLLHLSKLANYMEMTRARAFMFILFAAVFFLSRIVLLPAVVIRSTLREMPLAVSEEDWRGAVVYTWCTTNALLVALWLLNVYWMKPIARVIVRNVKGIDQGTPRDETISRDDADAKTKAA</sequence>
<accession>A0A5B8MPT5</accession>
<dbReference type="Proteomes" id="UP000316726">
    <property type="component" value="Chromosome 6"/>
</dbReference>
<dbReference type="PROSITE" id="PS50922">
    <property type="entry name" value="TLC"/>
    <property type="match status" value="1"/>
</dbReference>
<keyword evidence="4 5" id="KW-0472">Membrane</keyword>
<evidence type="ECO:0000259" key="7">
    <source>
        <dbReference type="PROSITE" id="PS50922"/>
    </source>
</evidence>
<feature type="domain" description="TLC" evidence="7">
    <location>
        <begin position="52"/>
        <end position="265"/>
    </location>
</feature>
<evidence type="ECO:0000256" key="2">
    <source>
        <dbReference type="ARBA" id="ARBA00022692"/>
    </source>
</evidence>
<keyword evidence="9" id="KW-1185">Reference proteome</keyword>
<evidence type="ECO:0000313" key="9">
    <source>
        <dbReference type="Proteomes" id="UP000316726"/>
    </source>
</evidence>
<dbReference type="InterPro" id="IPR006634">
    <property type="entry name" value="TLC-dom"/>
</dbReference>
<feature type="transmembrane region" description="Helical" evidence="6">
    <location>
        <begin position="186"/>
        <end position="210"/>
    </location>
</feature>
<dbReference type="OrthoDB" id="506011at2759"/>
<dbReference type="GO" id="GO:0050291">
    <property type="term" value="F:sphingosine N-acyltransferase activity"/>
    <property type="evidence" value="ECO:0007669"/>
    <property type="project" value="InterPro"/>
</dbReference>
<dbReference type="GO" id="GO:0046513">
    <property type="term" value="P:ceramide biosynthetic process"/>
    <property type="evidence" value="ECO:0007669"/>
    <property type="project" value="InterPro"/>
</dbReference>
<feature type="transmembrane region" description="Helical" evidence="6">
    <location>
        <begin position="230"/>
        <end position="252"/>
    </location>
</feature>
<dbReference type="PIRSF" id="PIRSF005225">
    <property type="entry name" value="LAG1_LAC1"/>
    <property type="match status" value="1"/>
</dbReference>
<evidence type="ECO:0000313" key="8">
    <source>
        <dbReference type="EMBL" id="QDZ22064.1"/>
    </source>
</evidence>
<organism evidence="8 9">
    <name type="scientific">Chloropicon primus</name>
    <dbReference type="NCBI Taxonomy" id="1764295"/>
    <lineage>
        <taxon>Eukaryota</taxon>
        <taxon>Viridiplantae</taxon>
        <taxon>Chlorophyta</taxon>
        <taxon>Chloropicophyceae</taxon>
        <taxon>Chloropicales</taxon>
        <taxon>Chloropicaceae</taxon>
        <taxon>Chloropicon</taxon>
    </lineage>
</organism>
<evidence type="ECO:0000256" key="4">
    <source>
        <dbReference type="ARBA" id="ARBA00023136"/>
    </source>
</evidence>
<dbReference type="SMART" id="SM00724">
    <property type="entry name" value="TLC"/>
    <property type="match status" value="1"/>
</dbReference>
<proteinExistence type="predicted"/>
<evidence type="ECO:0000256" key="1">
    <source>
        <dbReference type="ARBA" id="ARBA00004141"/>
    </source>
</evidence>
<dbReference type="EMBL" id="CP031039">
    <property type="protein sequence ID" value="QDZ22064.1"/>
    <property type="molecule type" value="Genomic_DNA"/>
</dbReference>
<keyword evidence="2 5" id="KW-0812">Transmembrane</keyword>
<protein>
    <submittedName>
        <fullName evidence="8">Ceramide synthase</fullName>
    </submittedName>
</protein>
<dbReference type="PANTHER" id="PTHR12560:SF0">
    <property type="entry name" value="LD18904P"/>
    <property type="match status" value="1"/>
</dbReference>
<comment type="subcellular location">
    <subcellularLocation>
        <location evidence="1">Membrane</location>
        <topology evidence="1">Multi-pass membrane protein</topology>
    </subcellularLocation>
</comment>
<reference evidence="8 9" key="1">
    <citation type="submission" date="2018-07" db="EMBL/GenBank/DDBJ databases">
        <title>The complete nuclear genome of the prasinophyte Chloropicon primus (CCMP1205).</title>
        <authorList>
            <person name="Pombert J.-F."/>
            <person name="Otis C."/>
            <person name="Turmel M."/>
            <person name="Lemieux C."/>
        </authorList>
    </citation>
    <scope>NUCLEOTIDE SEQUENCE [LARGE SCALE GENOMIC DNA]</scope>
    <source>
        <strain evidence="8 9">CCMP1205</strain>
    </source>
</reference>
<keyword evidence="3 6" id="KW-1133">Transmembrane helix</keyword>
<feature type="transmembrane region" description="Helical" evidence="6">
    <location>
        <begin position="139"/>
        <end position="165"/>
    </location>
</feature>
<feature type="transmembrane region" description="Helical" evidence="6">
    <location>
        <begin position="15"/>
        <end position="33"/>
    </location>
</feature>
<gene>
    <name evidence="8" type="ORF">A3770_06p45820</name>
</gene>
<dbReference type="PANTHER" id="PTHR12560">
    <property type="entry name" value="LONGEVITY ASSURANCE FACTOR 1 LAG1"/>
    <property type="match status" value="1"/>
</dbReference>
<dbReference type="InterPro" id="IPR016439">
    <property type="entry name" value="Lag1/Lac1-like"/>
</dbReference>
<evidence type="ECO:0000256" key="3">
    <source>
        <dbReference type="ARBA" id="ARBA00022989"/>
    </source>
</evidence>
<evidence type="ECO:0000256" key="6">
    <source>
        <dbReference type="SAM" id="Phobius"/>
    </source>
</evidence>
<dbReference type="GO" id="GO:0005789">
    <property type="term" value="C:endoplasmic reticulum membrane"/>
    <property type="evidence" value="ECO:0007669"/>
    <property type="project" value="UniProtKB-SubCell"/>
</dbReference>
<evidence type="ECO:0000256" key="5">
    <source>
        <dbReference type="PROSITE-ProRule" id="PRU00205"/>
    </source>
</evidence>
<dbReference type="STRING" id="1764295.A0A5B8MPT5"/>
<dbReference type="Pfam" id="PF03798">
    <property type="entry name" value="TRAM_LAG1_CLN8"/>
    <property type="match status" value="1"/>
</dbReference>